<comment type="caution">
    <text evidence="8">The sequence shown here is derived from an EMBL/GenBank/DDBJ whole genome shotgun (WGS) entry which is preliminary data.</text>
</comment>
<dbReference type="OrthoDB" id="361039at2759"/>
<reference evidence="8" key="1">
    <citation type="submission" date="2021-01" db="EMBL/GenBank/DDBJ databases">
        <authorList>
            <consortium name="Genoscope - CEA"/>
            <person name="William W."/>
        </authorList>
    </citation>
    <scope>NUCLEOTIDE SEQUENCE</scope>
</reference>
<dbReference type="PANTHER" id="PTHR10221">
    <property type="entry name" value="TRANSCRIPTION INITIATION FACTOR TFIID SUBUNIT 6"/>
    <property type="match status" value="1"/>
</dbReference>
<dbReference type="GO" id="GO:0051123">
    <property type="term" value="P:RNA polymerase II preinitiation complex assembly"/>
    <property type="evidence" value="ECO:0007669"/>
    <property type="project" value="TreeGrafter"/>
</dbReference>
<dbReference type="InterPro" id="IPR037796">
    <property type="entry name" value="TAF6"/>
</dbReference>
<dbReference type="EMBL" id="CAJJDN010000020">
    <property type="protein sequence ID" value="CAD8065254.1"/>
    <property type="molecule type" value="Genomic_DNA"/>
</dbReference>
<evidence type="ECO:0000313" key="8">
    <source>
        <dbReference type="EMBL" id="CAD8065254.1"/>
    </source>
</evidence>
<proteinExistence type="inferred from homology"/>
<dbReference type="Proteomes" id="UP000692954">
    <property type="component" value="Unassembled WGS sequence"/>
</dbReference>
<dbReference type="GO" id="GO:0016251">
    <property type="term" value="F:RNA polymerase II general transcription initiation factor activity"/>
    <property type="evidence" value="ECO:0007669"/>
    <property type="project" value="InterPro"/>
</dbReference>
<evidence type="ECO:0000259" key="7">
    <source>
        <dbReference type="Pfam" id="PF07571"/>
    </source>
</evidence>
<evidence type="ECO:0000256" key="5">
    <source>
        <dbReference type="ARBA" id="ARBA00023242"/>
    </source>
</evidence>
<sequence length="486" mass="57684">MKSIFQKSFLKCLCRTYFNFIFNVNIKSAKFVYIMISVFRDESILKGLLQAKQIEQGAELHLFILVEQNVRKIIQEAIKYQRHFRKKQLTCMEVEQAIKDQNLHKFEIVGFQHMDSINLTKRMNEYVLNDQNLDLRDLITLQMRTVKIPLGQPSISLFNVMKDYKLLNSQETQQIMQYKDIIQVESFQNFEDNKSFNIIKDNIISILTIHQQQILKNFKDLFEKEVTSLKLCLSQEFCQLLSDLENYKDVAQIVPFIIQYLQSQQDQIQLQYYKHRSIIIYCISQIISNKQIDIEFQLHNIIKILIKFLTGKIEEINIKSQVELQRKIAKCLNYLLDKYNQKYQTLRSNINQIFHNRIDKIIGNLSQKKSFKQLLKIYSIIEFFTEQNVNVQHLKFVEQLSVLIQKLELKNSTVLECDQNYNQLVGLIQMSLGKILIKIVDGLQYIYPINKQELQKLITSTRELMNEQGLGQLLVLQYKYPDHIHL</sequence>
<dbReference type="InterPro" id="IPR004823">
    <property type="entry name" value="TAF_TATA-bd_Histone-like_dom"/>
</dbReference>
<feature type="domain" description="TATA box binding protein associated factor (TAF) histone-like fold" evidence="6">
    <location>
        <begin position="57"/>
        <end position="99"/>
    </location>
</feature>
<dbReference type="GO" id="GO:0046695">
    <property type="term" value="C:SLIK (SAGA-like) complex"/>
    <property type="evidence" value="ECO:0007669"/>
    <property type="project" value="InterPro"/>
</dbReference>
<evidence type="ECO:0000313" key="9">
    <source>
        <dbReference type="Proteomes" id="UP000692954"/>
    </source>
</evidence>
<keyword evidence="3" id="KW-0805">Transcription regulation</keyword>
<dbReference type="Pfam" id="PF02969">
    <property type="entry name" value="TAF"/>
    <property type="match status" value="1"/>
</dbReference>
<keyword evidence="4" id="KW-0804">Transcription</keyword>
<dbReference type="GO" id="GO:0003713">
    <property type="term" value="F:transcription coactivator activity"/>
    <property type="evidence" value="ECO:0007669"/>
    <property type="project" value="TreeGrafter"/>
</dbReference>
<keyword evidence="5" id="KW-0539">Nucleus</keyword>
<accession>A0A8S1LRL4</accession>
<name>A0A8S1LRL4_9CILI</name>
<comment type="similarity">
    <text evidence="2">Belongs to the TAF6 family.</text>
</comment>
<keyword evidence="9" id="KW-1185">Reference proteome</keyword>
<evidence type="ECO:0000256" key="1">
    <source>
        <dbReference type="ARBA" id="ARBA00004123"/>
    </source>
</evidence>
<organism evidence="8 9">
    <name type="scientific">Paramecium sonneborni</name>
    <dbReference type="NCBI Taxonomy" id="65129"/>
    <lineage>
        <taxon>Eukaryota</taxon>
        <taxon>Sar</taxon>
        <taxon>Alveolata</taxon>
        <taxon>Ciliophora</taxon>
        <taxon>Intramacronucleata</taxon>
        <taxon>Oligohymenophorea</taxon>
        <taxon>Peniculida</taxon>
        <taxon>Parameciidae</taxon>
        <taxon>Paramecium</taxon>
    </lineage>
</organism>
<dbReference type="GO" id="GO:0005669">
    <property type="term" value="C:transcription factor TFIID complex"/>
    <property type="evidence" value="ECO:0007669"/>
    <property type="project" value="InterPro"/>
</dbReference>
<evidence type="ECO:0000256" key="3">
    <source>
        <dbReference type="ARBA" id="ARBA00023015"/>
    </source>
</evidence>
<dbReference type="Pfam" id="PF07571">
    <property type="entry name" value="TAF6_C"/>
    <property type="match status" value="1"/>
</dbReference>
<gene>
    <name evidence="8" type="ORF">PSON_ATCC_30995.1.T0200115</name>
</gene>
<dbReference type="GO" id="GO:0000124">
    <property type="term" value="C:SAGA complex"/>
    <property type="evidence" value="ECO:0007669"/>
    <property type="project" value="InterPro"/>
</dbReference>
<evidence type="ECO:0000259" key="6">
    <source>
        <dbReference type="Pfam" id="PF02969"/>
    </source>
</evidence>
<evidence type="ECO:0000256" key="4">
    <source>
        <dbReference type="ARBA" id="ARBA00023163"/>
    </source>
</evidence>
<dbReference type="PANTHER" id="PTHR10221:SF9">
    <property type="entry name" value="TRANSCRIPTION INITIATION FACTOR TFIID SUBUNIT 6"/>
    <property type="match status" value="1"/>
</dbReference>
<evidence type="ECO:0000256" key="2">
    <source>
        <dbReference type="ARBA" id="ARBA00007688"/>
    </source>
</evidence>
<dbReference type="InterPro" id="IPR011442">
    <property type="entry name" value="TAF6_C"/>
</dbReference>
<protein>
    <submittedName>
        <fullName evidence="8">Uncharacterized protein</fullName>
    </submittedName>
</protein>
<comment type="subcellular location">
    <subcellularLocation>
        <location evidence="1">Nucleus</location>
    </subcellularLocation>
</comment>
<dbReference type="AlphaFoldDB" id="A0A8S1LRL4"/>
<feature type="domain" description="TAF6 C-terminal HEAT repeat" evidence="7">
    <location>
        <begin position="215"/>
        <end position="356"/>
    </location>
</feature>